<organism evidence="3 4">
    <name type="scientific">Leucocoprinus leucothites</name>
    <dbReference type="NCBI Taxonomy" id="201217"/>
    <lineage>
        <taxon>Eukaryota</taxon>
        <taxon>Fungi</taxon>
        <taxon>Dikarya</taxon>
        <taxon>Basidiomycota</taxon>
        <taxon>Agaricomycotina</taxon>
        <taxon>Agaricomycetes</taxon>
        <taxon>Agaricomycetidae</taxon>
        <taxon>Agaricales</taxon>
        <taxon>Agaricineae</taxon>
        <taxon>Agaricaceae</taxon>
        <taxon>Leucocoprinus</taxon>
    </lineage>
</organism>
<gene>
    <name evidence="3" type="ORF">D9756_010812</name>
</gene>
<keyword evidence="1" id="KW-0812">Transmembrane</keyword>
<reference evidence="3 4" key="1">
    <citation type="journal article" date="2020" name="ISME J.">
        <title>Uncovering the hidden diversity of litter-decomposition mechanisms in mushroom-forming fungi.</title>
        <authorList>
            <person name="Floudas D."/>
            <person name="Bentzer J."/>
            <person name="Ahren D."/>
            <person name="Johansson T."/>
            <person name="Persson P."/>
            <person name="Tunlid A."/>
        </authorList>
    </citation>
    <scope>NUCLEOTIDE SEQUENCE [LARGE SCALE GENOMIC DNA]</scope>
    <source>
        <strain evidence="3 4">CBS 146.42</strain>
    </source>
</reference>
<sequence length="182" mass="18262">MRSFVSLVSVCIFLTASVGASPVNTVTVYDVDINAGGGPNPLKGVSTSVSPIGVGADGKTTYIEAAVFTYAIPDATTTVQTTQTATATLVEDSKGLTENVSVMIDDQPVMASASCSFDGTTKADCAAVFAVGSQTLGPTSLSGALVPIYTAVSAAHRQRDGGFWGLTGVAGVVTGAIMVLGM</sequence>
<accession>A0A8H5CQQ4</accession>
<feature type="signal peptide" evidence="2">
    <location>
        <begin position="1"/>
        <end position="20"/>
    </location>
</feature>
<name>A0A8H5CQQ4_9AGAR</name>
<evidence type="ECO:0000313" key="4">
    <source>
        <dbReference type="Proteomes" id="UP000559027"/>
    </source>
</evidence>
<evidence type="ECO:0000256" key="2">
    <source>
        <dbReference type="SAM" id="SignalP"/>
    </source>
</evidence>
<dbReference type="Proteomes" id="UP000559027">
    <property type="component" value="Unassembled WGS sequence"/>
</dbReference>
<evidence type="ECO:0000313" key="3">
    <source>
        <dbReference type="EMBL" id="KAF5346095.1"/>
    </source>
</evidence>
<keyword evidence="1" id="KW-0472">Membrane</keyword>
<evidence type="ECO:0000256" key="1">
    <source>
        <dbReference type="SAM" id="Phobius"/>
    </source>
</evidence>
<keyword evidence="1" id="KW-1133">Transmembrane helix</keyword>
<proteinExistence type="predicted"/>
<feature type="chain" id="PRO_5034107652" evidence="2">
    <location>
        <begin position="21"/>
        <end position="182"/>
    </location>
</feature>
<keyword evidence="2" id="KW-0732">Signal</keyword>
<comment type="caution">
    <text evidence="3">The sequence shown here is derived from an EMBL/GenBank/DDBJ whole genome shotgun (WGS) entry which is preliminary data.</text>
</comment>
<protein>
    <submittedName>
        <fullName evidence="3">Uncharacterized protein</fullName>
    </submittedName>
</protein>
<dbReference type="OrthoDB" id="2929351at2759"/>
<dbReference type="AlphaFoldDB" id="A0A8H5CQQ4"/>
<feature type="transmembrane region" description="Helical" evidence="1">
    <location>
        <begin position="162"/>
        <end position="181"/>
    </location>
</feature>
<keyword evidence="4" id="KW-1185">Reference proteome</keyword>
<dbReference type="EMBL" id="JAACJO010000036">
    <property type="protein sequence ID" value="KAF5346095.1"/>
    <property type="molecule type" value="Genomic_DNA"/>
</dbReference>